<evidence type="ECO:0000256" key="2">
    <source>
        <dbReference type="ARBA" id="ARBA00022448"/>
    </source>
</evidence>
<dbReference type="Gene3D" id="2.40.40.20">
    <property type="match status" value="1"/>
</dbReference>
<dbReference type="InterPro" id="IPR029067">
    <property type="entry name" value="CDC48_domain_2-like_sf"/>
</dbReference>
<dbReference type="FunFam" id="1.10.8.60:FF:000115">
    <property type="entry name" value="N-ethylmaleimide-sensitive fusion protein, putative"/>
    <property type="match status" value="1"/>
</dbReference>
<dbReference type="EMBL" id="JALJOS010000035">
    <property type="protein sequence ID" value="KAK9821901.1"/>
    <property type="molecule type" value="Genomic_DNA"/>
</dbReference>
<dbReference type="SUPFAM" id="SSF52540">
    <property type="entry name" value="P-loop containing nucleoside triphosphate hydrolases"/>
    <property type="match status" value="2"/>
</dbReference>
<accession>A0AAW1QLB7</accession>
<evidence type="ECO:0000256" key="6">
    <source>
        <dbReference type="RuleBase" id="RU367045"/>
    </source>
</evidence>
<evidence type="ECO:0000256" key="3">
    <source>
        <dbReference type="ARBA" id="ARBA00022741"/>
    </source>
</evidence>
<dbReference type="Gene3D" id="3.10.330.10">
    <property type="match status" value="1"/>
</dbReference>
<keyword evidence="2 6" id="KW-0813">Transport</keyword>
<dbReference type="FunFam" id="3.40.50.300:FF:000187">
    <property type="entry name" value="Vesicular-fusion ATPase SEC18"/>
    <property type="match status" value="1"/>
</dbReference>
<evidence type="ECO:0000313" key="8">
    <source>
        <dbReference type="EMBL" id="KAK9821901.1"/>
    </source>
</evidence>
<evidence type="ECO:0000256" key="1">
    <source>
        <dbReference type="ARBA" id="ARBA00006914"/>
    </source>
</evidence>
<evidence type="ECO:0000259" key="7">
    <source>
        <dbReference type="SMART" id="SM00382"/>
    </source>
</evidence>
<dbReference type="PANTHER" id="PTHR23078">
    <property type="entry name" value="VESICULAR-FUSION PROTEIN NSF"/>
    <property type="match status" value="1"/>
</dbReference>
<feature type="domain" description="AAA+ ATPase" evidence="7">
    <location>
        <begin position="529"/>
        <end position="665"/>
    </location>
</feature>
<organism evidence="8 9">
    <name type="scientific">Apatococcus lobatus</name>
    <dbReference type="NCBI Taxonomy" id="904363"/>
    <lineage>
        <taxon>Eukaryota</taxon>
        <taxon>Viridiplantae</taxon>
        <taxon>Chlorophyta</taxon>
        <taxon>core chlorophytes</taxon>
        <taxon>Trebouxiophyceae</taxon>
        <taxon>Chlorellales</taxon>
        <taxon>Chlorellaceae</taxon>
        <taxon>Apatococcus</taxon>
    </lineage>
</organism>
<dbReference type="PANTHER" id="PTHR23078:SF3">
    <property type="entry name" value="VESICLE-FUSING ATPASE"/>
    <property type="match status" value="1"/>
</dbReference>
<dbReference type="FunFam" id="3.40.50.300:FF:000166">
    <property type="entry name" value="vesicle-fusing ATPase isoform X1"/>
    <property type="match status" value="1"/>
</dbReference>
<dbReference type="InterPro" id="IPR041569">
    <property type="entry name" value="AAA_lid_3"/>
</dbReference>
<dbReference type="EC" id="3.6.4.6" evidence="6"/>
<dbReference type="InterPro" id="IPR027417">
    <property type="entry name" value="P-loop_NTPase"/>
</dbReference>
<keyword evidence="5 6" id="KW-0653">Protein transport</keyword>
<dbReference type="Gene3D" id="3.40.50.300">
    <property type="entry name" value="P-loop containing nucleotide triphosphate hydrolases"/>
    <property type="match status" value="2"/>
</dbReference>
<dbReference type="Pfam" id="PF00004">
    <property type="entry name" value="AAA"/>
    <property type="match status" value="2"/>
</dbReference>
<dbReference type="InterPro" id="IPR003960">
    <property type="entry name" value="ATPase_AAA_CS"/>
</dbReference>
<gene>
    <name evidence="8" type="ORF">WJX74_010997</name>
</gene>
<dbReference type="GO" id="GO:0005524">
    <property type="term" value="F:ATP binding"/>
    <property type="evidence" value="ECO:0007669"/>
    <property type="project" value="UniProtKB-UniRule"/>
</dbReference>
<evidence type="ECO:0000313" key="9">
    <source>
        <dbReference type="Proteomes" id="UP001438707"/>
    </source>
</evidence>
<keyword evidence="3 6" id="KW-0547">Nucleotide-binding</keyword>
<comment type="cofactor">
    <cofactor evidence="6">
        <name>Mg(2+)</name>
        <dbReference type="ChEBI" id="CHEBI:18420"/>
    </cofactor>
    <text evidence="6">Binds 1 Mg(2+) ion per subunit.</text>
</comment>
<feature type="domain" description="AAA+ ATPase" evidence="7">
    <location>
        <begin position="249"/>
        <end position="396"/>
    </location>
</feature>
<evidence type="ECO:0000256" key="5">
    <source>
        <dbReference type="ARBA" id="ARBA00022927"/>
    </source>
</evidence>
<dbReference type="GO" id="GO:0035494">
    <property type="term" value="P:SNARE complex disassembly"/>
    <property type="evidence" value="ECO:0007669"/>
    <property type="project" value="InterPro"/>
</dbReference>
<dbReference type="GO" id="GO:0016887">
    <property type="term" value="F:ATP hydrolysis activity"/>
    <property type="evidence" value="ECO:0007669"/>
    <property type="project" value="InterPro"/>
</dbReference>
<comment type="caution">
    <text evidence="8">The sequence shown here is derived from an EMBL/GenBank/DDBJ whole genome shotgun (WGS) entry which is preliminary data.</text>
</comment>
<keyword evidence="6" id="KW-0931">ER-Golgi transport</keyword>
<dbReference type="GO" id="GO:0046872">
    <property type="term" value="F:metal ion binding"/>
    <property type="evidence" value="ECO:0007669"/>
    <property type="project" value="UniProtKB-UniRule"/>
</dbReference>
<dbReference type="SUPFAM" id="SSF54585">
    <property type="entry name" value="Cdc48 domain 2-like"/>
    <property type="match status" value="1"/>
</dbReference>
<keyword evidence="6" id="KW-0479">Metal-binding</keyword>
<name>A0AAW1QLB7_9CHLO</name>
<comment type="catalytic activity">
    <reaction evidence="6">
        <text>ATP + H2O = ADP + phosphate + H(+)</text>
        <dbReference type="Rhea" id="RHEA:13065"/>
        <dbReference type="ChEBI" id="CHEBI:15377"/>
        <dbReference type="ChEBI" id="CHEBI:15378"/>
        <dbReference type="ChEBI" id="CHEBI:30616"/>
        <dbReference type="ChEBI" id="CHEBI:43474"/>
        <dbReference type="ChEBI" id="CHEBI:456216"/>
        <dbReference type="EC" id="3.6.4.6"/>
    </reaction>
</comment>
<dbReference type="InterPro" id="IPR003593">
    <property type="entry name" value="AAA+_ATPase"/>
</dbReference>
<dbReference type="SMART" id="SM00382">
    <property type="entry name" value="AAA"/>
    <property type="match status" value="2"/>
</dbReference>
<comment type="subcellular location">
    <subcellularLocation>
        <location evidence="6">Cytoplasm</location>
    </subcellularLocation>
</comment>
<dbReference type="Pfam" id="PF17862">
    <property type="entry name" value="AAA_lid_3"/>
    <property type="match status" value="1"/>
</dbReference>
<dbReference type="SUPFAM" id="SSF50692">
    <property type="entry name" value="ADC-like"/>
    <property type="match status" value="1"/>
</dbReference>
<dbReference type="GO" id="GO:0043001">
    <property type="term" value="P:Golgi to plasma membrane protein transport"/>
    <property type="evidence" value="ECO:0007669"/>
    <property type="project" value="TreeGrafter"/>
</dbReference>
<proteinExistence type="inferred from homology"/>
<dbReference type="CDD" id="cd00009">
    <property type="entry name" value="AAA"/>
    <property type="match status" value="1"/>
</dbReference>
<dbReference type="GO" id="GO:0006891">
    <property type="term" value="P:intra-Golgi vesicle-mediated transport"/>
    <property type="evidence" value="ECO:0007669"/>
    <property type="project" value="TreeGrafter"/>
</dbReference>
<dbReference type="AlphaFoldDB" id="A0AAW1QLB7"/>
<dbReference type="GO" id="GO:0005795">
    <property type="term" value="C:Golgi stack"/>
    <property type="evidence" value="ECO:0007669"/>
    <property type="project" value="TreeGrafter"/>
</dbReference>
<dbReference type="InterPro" id="IPR039812">
    <property type="entry name" value="Vesicle-fus_ATPase"/>
</dbReference>
<dbReference type="Proteomes" id="UP001438707">
    <property type="component" value="Unassembled WGS sequence"/>
</dbReference>
<evidence type="ECO:0000256" key="4">
    <source>
        <dbReference type="ARBA" id="ARBA00022840"/>
    </source>
</evidence>
<sequence length="733" mass="79321">MYGSRPSTPSLTVVNSPGQDAAKTNLAFLNPSDRLATASYLDINGMIYSVGTDSAIAQGCLGLNSVQRKCLRVSSGDRVAAVKWLLPPDGAEVAMFTAEVDFVSRKGPAGRGPAMEVDSSLLNQHLLSRFNSQIFAVDQLITFEFQGTNFILRIISAYYAPDRSGEQKAAAHGQLTPSSTIVFEQPQGSGIKIAGQRNVVAPQLFRGKEFNFSKLGIGGLDTQFEQIFRRAFASRVFPPSVVERLGIHHVKGVLLFGPPGTGKTLIARQIGKMLNGREPKVVNGPEVLNKYVGASEENIRNLFADAEKDQATKGELSDLHVIIFDEIDAICKARGSVSSGSGVHDTVVNQLLTKIDGVDALNNILLIGMTNRKDMLDEALLRPGRLEVQIEIGLPDEGGRVQILTIHTSKMVQNSFIGRDVDLAALAAKTKNFSGAEIEGLVKSATSFALNRQVDVSDLSKPVDEDSIKVTMQDFDTALAEVKPAFGAVTETLETYRANGIIPYGERFDHLRSTCKTLVDQVQNSSQTTLLTALLEGPPGAGKTALAATIGLGSNFPFVKVISADNMVGFSETAKSSQIAKVFEDSYRSPLSIIVLDDIERLLEFVAIGPRFSNGILQTLLVLLKKVPPQSRRLLIIGTTSAATVMQDMGVSSAFNFVLHVPRLREPETKSVLAALRIFQPQELDMAAASLLESEVPMKRLLLLVDMARQTVPEGYAIPIARWTQVIRDIEAS</sequence>
<keyword evidence="4 6" id="KW-0067">ATP-binding</keyword>
<protein>
    <recommendedName>
        <fullName evidence="6">Vesicle-fusing ATPase</fullName>
        <ecNumber evidence="6">3.6.4.6</ecNumber>
    </recommendedName>
</protein>
<keyword evidence="6" id="KW-0378">Hydrolase</keyword>
<dbReference type="InterPro" id="IPR009010">
    <property type="entry name" value="Asp_de-COase-like_dom_sf"/>
</dbReference>
<dbReference type="CDD" id="cd19504">
    <property type="entry name" value="RecA-like_NSF-SEC18_r1-like"/>
    <property type="match status" value="1"/>
</dbReference>
<dbReference type="InterPro" id="IPR004201">
    <property type="entry name" value="Cdc48_dom2"/>
</dbReference>
<reference evidence="8 9" key="1">
    <citation type="journal article" date="2024" name="Nat. Commun.">
        <title>Phylogenomics reveals the evolutionary origins of lichenization in chlorophyte algae.</title>
        <authorList>
            <person name="Puginier C."/>
            <person name="Libourel C."/>
            <person name="Otte J."/>
            <person name="Skaloud P."/>
            <person name="Haon M."/>
            <person name="Grisel S."/>
            <person name="Petersen M."/>
            <person name="Berrin J.G."/>
            <person name="Delaux P.M."/>
            <person name="Dal Grande F."/>
            <person name="Keller J."/>
        </authorList>
    </citation>
    <scope>NUCLEOTIDE SEQUENCE [LARGE SCALE GENOMIC DNA]</scope>
    <source>
        <strain evidence="8 9">SAG 2145</strain>
    </source>
</reference>
<dbReference type="InterPro" id="IPR003959">
    <property type="entry name" value="ATPase_AAA_core"/>
</dbReference>
<comment type="function">
    <text evidence="6">Required for vesicle-mediated transport. Catalyzes the fusion of transport vesicles within the Golgi cisternae. Is also required for transport from the endoplasmic reticulum to the Golgi stack. Seems to function as a fusion protein required for the delivery of cargo proteins to all compartments of the Golgi stack independent of vesicle origin.</text>
</comment>
<keyword evidence="9" id="KW-1185">Reference proteome</keyword>
<comment type="similarity">
    <text evidence="1 6">Belongs to the AAA ATPase family.</text>
</comment>
<dbReference type="Pfam" id="PF02933">
    <property type="entry name" value="CDC48_2"/>
    <property type="match status" value="1"/>
</dbReference>
<keyword evidence="6" id="KW-0460">Magnesium</keyword>
<dbReference type="PROSITE" id="PS00674">
    <property type="entry name" value="AAA"/>
    <property type="match status" value="1"/>
</dbReference>
<keyword evidence="6" id="KW-0963">Cytoplasm</keyword>
<dbReference type="Gene3D" id="1.10.8.60">
    <property type="match status" value="1"/>
</dbReference>